<evidence type="ECO:0000256" key="5">
    <source>
        <dbReference type="ARBA" id="ARBA00023274"/>
    </source>
</evidence>
<evidence type="ECO:0000256" key="4">
    <source>
        <dbReference type="ARBA" id="ARBA00023128"/>
    </source>
</evidence>
<dbReference type="Pfam" id="PF00333">
    <property type="entry name" value="Ribosomal_S5"/>
    <property type="match status" value="1"/>
</dbReference>
<keyword evidence="4" id="KW-0496">Mitochondrion</keyword>
<evidence type="ECO:0000256" key="2">
    <source>
        <dbReference type="ARBA" id="ARBA00008945"/>
    </source>
</evidence>
<dbReference type="Pfam" id="PF03719">
    <property type="entry name" value="Ribosomal_S5_C"/>
    <property type="match status" value="1"/>
</dbReference>
<dbReference type="InterPro" id="IPR048584">
    <property type="entry name" value="Ribosomal_uS5m_N"/>
</dbReference>
<keyword evidence="3 8" id="KW-0689">Ribosomal protein</keyword>
<evidence type="ECO:0000256" key="9">
    <source>
        <dbReference type="RuleBase" id="RU003823"/>
    </source>
</evidence>
<dbReference type="PANTHER" id="PTHR48277:SF1">
    <property type="entry name" value="MITOCHONDRIAL RIBOSOMAL PROTEIN S5"/>
    <property type="match status" value="1"/>
</dbReference>
<organism evidence="11">
    <name type="scientific">Menopon gallinae</name>
    <name type="common">poultry shaft louse</name>
    <dbReference type="NCBI Taxonomy" id="328185"/>
    <lineage>
        <taxon>Eukaryota</taxon>
        <taxon>Metazoa</taxon>
        <taxon>Ecdysozoa</taxon>
        <taxon>Arthropoda</taxon>
        <taxon>Hexapoda</taxon>
        <taxon>Insecta</taxon>
        <taxon>Pterygota</taxon>
        <taxon>Neoptera</taxon>
        <taxon>Paraneoptera</taxon>
        <taxon>Psocodea</taxon>
        <taxon>Troctomorpha</taxon>
        <taxon>Phthiraptera</taxon>
        <taxon>Amblycera</taxon>
        <taxon>Menoponidae</taxon>
        <taxon>Menopon</taxon>
    </lineage>
</organism>
<evidence type="ECO:0000256" key="6">
    <source>
        <dbReference type="ARBA" id="ARBA00039335"/>
    </source>
</evidence>
<dbReference type="Gene3D" id="3.30.230.10">
    <property type="match status" value="1"/>
</dbReference>
<dbReference type="InterPro" id="IPR000851">
    <property type="entry name" value="Ribosomal_uS5"/>
</dbReference>
<dbReference type="FunFam" id="3.30.230.10:FF:000002">
    <property type="entry name" value="30S ribosomal protein S5"/>
    <property type="match status" value="1"/>
</dbReference>
<proteinExistence type="inferred from homology"/>
<dbReference type="PROSITE" id="PS50881">
    <property type="entry name" value="S5_DSRBD"/>
    <property type="match status" value="1"/>
</dbReference>
<dbReference type="GO" id="GO:0003723">
    <property type="term" value="F:RNA binding"/>
    <property type="evidence" value="ECO:0007669"/>
    <property type="project" value="InterPro"/>
</dbReference>
<comment type="similarity">
    <text evidence="2 9">Belongs to the universal ribosomal protein uS5 family.</text>
</comment>
<evidence type="ECO:0000259" key="10">
    <source>
        <dbReference type="PROSITE" id="PS50881"/>
    </source>
</evidence>
<accession>A0AAW2HKB3</accession>
<protein>
    <recommendedName>
        <fullName evidence="6">Small ribosomal subunit protein uS5m</fullName>
    </recommendedName>
    <alternativeName>
        <fullName evidence="7">28S ribosomal protein S5, mitochondrial</fullName>
    </alternativeName>
</protein>
<evidence type="ECO:0000313" key="11">
    <source>
        <dbReference type="EMBL" id="KAL0270222.1"/>
    </source>
</evidence>
<comment type="subcellular location">
    <subcellularLocation>
        <location evidence="1">Mitochondrion</location>
    </subcellularLocation>
</comment>
<dbReference type="GO" id="GO:0003735">
    <property type="term" value="F:structural constituent of ribosome"/>
    <property type="evidence" value="ECO:0007669"/>
    <property type="project" value="UniProtKB-UniRule"/>
</dbReference>
<dbReference type="Pfam" id="PF21251">
    <property type="entry name" value="Ribosomal_uS5m_N"/>
    <property type="match status" value="1"/>
</dbReference>
<comment type="caution">
    <text evidence="11">The sequence shown here is derived from an EMBL/GenBank/DDBJ whole genome shotgun (WGS) entry which is preliminary data.</text>
</comment>
<evidence type="ECO:0000256" key="1">
    <source>
        <dbReference type="ARBA" id="ARBA00004173"/>
    </source>
</evidence>
<dbReference type="InterPro" id="IPR014721">
    <property type="entry name" value="Ribsml_uS5_D2-typ_fold_subgr"/>
</dbReference>
<dbReference type="InterPro" id="IPR013810">
    <property type="entry name" value="Ribosomal_uS5_N"/>
</dbReference>
<dbReference type="PANTHER" id="PTHR48277">
    <property type="entry name" value="MITOCHONDRIAL RIBOSOMAL PROTEIN S5"/>
    <property type="match status" value="1"/>
</dbReference>
<dbReference type="GO" id="GO:1990904">
    <property type="term" value="C:ribonucleoprotein complex"/>
    <property type="evidence" value="ECO:0007669"/>
    <property type="project" value="UniProtKB-UniRule"/>
</dbReference>
<dbReference type="GO" id="GO:0006412">
    <property type="term" value="P:translation"/>
    <property type="evidence" value="ECO:0007669"/>
    <property type="project" value="InterPro"/>
</dbReference>
<dbReference type="AlphaFoldDB" id="A0AAW2HKB3"/>
<dbReference type="SUPFAM" id="SSF54768">
    <property type="entry name" value="dsRNA-binding domain-like"/>
    <property type="match status" value="1"/>
</dbReference>
<keyword evidence="5 8" id="KW-0687">Ribonucleoprotein</keyword>
<evidence type="ECO:0000256" key="7">
    <source>
        <dbReference type="ARBA" id="ARBA00041606"/>
    </source>
</evidence>
<evidence type="ECO:0000256" key="3">
    <source>
        <dbReference type="ARBA" id="ARBA00022980"/>
    </source>
</evidence>
<reference evidence="11" key="1">
    <citation type="journal article" date="2024" name="Gigascience">
        <title>Chromosome-level genome of the poultry shaft louse Menopon gallinae provides insight into the host-switching and adaptive evolution of parasitic lice.</title>
        <authorList>
            <person name="Xu Y."/>
            <person name="Ma L."/>
            <person name="Liu S."/>
            <person name="Liang Y."/>
            <person name="Liu Q."/>
            <person name="He Z."/>
            <person name="Tian L."/>
            <person name="Duan Y."/>
            <person name="Cai W."/>
            <person name="Li H."/>
            <person name="Song F."/>
        </authorList>
    </citation>
    <scope>NUCLEOTIDE SEQUENCE</scope>
    <source>
        <strain evidence="11">Cailab_2023a</strain>
    </source>
</reference>
<feature type="domain" description="S5 DRBM" evidence="10">
    <location>
        <begin position="186"/>
        <end position="232"/>
    </location>
</feature>
<gene>
    <name evidence="11" type="ORF">PYX00_007694</name>
</gene>
<evidence type="ECO:0000256" key="8">
    <source>
        <dbReference type="PROSITE-ProRule" id="PRU00268"/>
    </source>
</evidence>
<dbReference type="SUPFAM" id="SSF54211">
    <property type="entry name" value="Ribosomal protein S5 domain 2-like"/>
    <property type="match status" value="1"/>
</dbReference>
<dbReference type="InterPro" id="IPR005324">
    <property type="entry name" value="Ribosomal_uS5_C"/>
</dbReference>
<dbReference type="Gene3D" id="3.30.160.20">
    <property type="match status" value="1"/>
</dbReference>
<name>A0AAW2HKB3_9NEOP</name>
<dbReference type="InterPro" id="IPR020568">
    <property type="entry name" value="Ribosomal_Su5_D2-typ_SF"/>
</dbReference>
<dbReference type="GO" id="GO:0005739">
    <property type="term" value="C:mitochondrion"/>
    <property type="evidence" value="ECO:0007669"/>
    <property type="project" value="UniProtKB-SubCell"/>
</dbReference>
<sequence>MIRLGVLYIARHCLNQSRFQIQTVAPVIKPNGVNFVPSRTTSFFSKVDGDTAWKYITSVSNAGRKRGRAKSLRRKINLNRGQSVGRGEVNVKWPGLNALILDGQDLTGPEKLQSDPKYKENLIAQRESVRKRVYERIHPLRRGWSGKQICGQYLGPPDPVGNETFEGFETVVLAKKVFTKMTGNMGRKKFISVTVAVGNFNGLLGIHSAEALEAKSALAKAKNVAVKRLVYYKLEDGHTVNHDFYSEYGNARLMVKKQNKEYGLVCHRAIAECCKLIGIKDLYAKVERSRNTWFIVKAFLLGLMSQKTYQELADEKKLHLVEIRKENLNYPVVLASPKEVAKTNDTLTDSFIQHIMGGKIPLKKKRKHQAETTAFFDKHIKKTYFRRNHEEVRLKLWAKYGEYRSYLYDVYPECRREKISKTHKNNEGQTID</sequence>
<dbReference type="GO" id="GO:0005840">
    <property type="term" value="C:ribosome"/>
    <property type="evidence" value="ECO:0007669"/>
    <property type="project" value="UniProtKB-KW"/>
</dbReference>
<dbReference type="EMBL" id="JARGDH010000004">
    <property type="protein sequence ID" value="KAL0270222.1"/>
    <property type="molecule type" value="Genomic_DNA"/>
</dbReference>